<comment type="cofactor">
    <cofactor evidence="1">
        <name>FAD</name>
        <dbReference type="ChEBI" id="CHEBI:57692"/>
    </cofactor>
</comment>
<dbReference type="Pfam" id="PF07992">
    <property type="entry name" value="Pyr_redox_2"/>
    <property type="match status" value="1"/>
</dbReference>
<name>A0ABT3NSY9_9PROT</name>
<keyword evidence="9" id="KW-1185">Reference proteome</keyword>
<evidence type="ECO:0000313" key="8">
    <source>
        <dbReference type="EMBL" id="MCW8085270.1"/>
    </source>
</evidence>
<dbReference type="InterPro" id="IPR051169">
    <property type="entry name" value="NADH-Q_oxidoreductase"/>
</dbReference>
<dbReference type="Gene3D" id="3.50.50.100">
    <property type="match status" value="1"/>
</dbReference>
<dbReference type="PRINTS" id="PR00411">
    <property type="entry name" value="PNDRDTASEI"/>
</dbReference>
<keyword evidence="3" id="KW-0285">Flavoprotein</keyword>
<evidence type="ECO:0000256" key="1">
    <source>
        <dbReference type="ARBA" id="ARBA00001974"/>
    </source>
</evidence>
<dbReference type="PANTHER" id="PTHR42913:SF3">
    <property type="entry name" value="64 KDA MITOCHONDRIAL NADH DEHYDROGENASE (EUROFUNG)"/>
    <property type="match status" value="1"/>
</dbReference>
<dbReference type="InterPro" id="IPR036188">
    <property type="entry name" value="FAD/NAD-bd_sf"/>
</dbReference>
<keyword evidence="5" id="KW-0560">Oxidoreductase</keyword>
<evidence type="ECO:0000256" key="2">
    <source>
        <dbReference type="ARBA" id="ARBA00005272"/>
    </source>
</evidence>
<evidence type="ECO:0000256" key="6">
    <source>
        <dbReference type="SAM" id="MobiDB-lite"/>
    </source>
</evidence>
<feature type="region of interest" description="Disordered" evidence="6">
    <location>
        <begin position="406"/>
        <end position="448"/>
    </location>
</feature>
<dbReference type="InterPro" id="IPR023753">
    <property type="entry name" value="FAD/NAD-binding_dom"/>
</dbReference>
<proteinExistence type="inferred from homology"/>
<dbReference type="PANTHER" id="PTHR42913">
    <property type="entry name" value="APOPTOSIS-INDUCING FACTOR 1"/>
    <property type="match status" value="1"/>
</dbReference>
<reference evidence="8 9" key="1">
    <citation type="submission" date="2022-10" db="EMBL/GenBank/DDBJ databases">
        <title>Roseococcus glaciei nov., sp. nov., isolated from glacier.</title>
        <authorList>
            <person name="Liu Q."/>
            <person name="Xin Y.-H."/>
        </authorList>
    </citation>
    <scope>NUCLEOTIDE SEQUENCE [LARGE SCALE GENOMIC DNA]</scope>
    <source>
        <strain evidence="8 9">MDT2-1-1</strain>
    </source>
</reference>
<accession>A0ABT3NSY9</accession>
<gene>
    <name evidence="8" type="ORF">OF850_06505</name>
</gene>
<comment type="similarity">
    <text evidence="2">Belongs to the NADH dehydrogenase family.</text>
</comment>
<evidence type="ECO:0000259" key="7">
    <source>
        <dbReference type="Pfam" id="PF07992"/>
    </source>
</evidence>
<evidence type="ECO:0000256" key="3">
    <source>
        <dbReference type="ARBA" id="ARBA00022630"/>
    </source>
</evidence>
<dbReference type="RefSeq" id="WP_301589129.1">
    <property type="nucleotide sequence ID" value="NZ_JAPFQI010000002.1"/>
</dbReference>
<organism evidence="8 9">
    <name type="scientific">Sabulicella glaciei</name>
    <dbReference type="NCBI Taxonomy" id="2984948"/>
    <lineage>
        <taxon>Bacteria</taxon>
        <taxon>Pseudomonadati</taxon>
        <taxon>Pseudomonadota</taxon>
        <taxon>Alphaproteobacteria</taxon>
        <taxon>Acetobacterales</taxon>
        <taxon>Acetobacteraceae</taxon>
        <taxon>Sabulicella</taxon>
    </lineage>
</organism>
<keyword evidence="4" id="KW-0274">FAD</keyword>
<feature type="domain" description="FAD/NAD(P)-binding" evidence="7">
    <location>
        <begin position="10"/>
        <end position="325"/>
    </location>
</feature>
<sequence length="448" mass="46101">MTRTVTPGWVVIVGGGFAGVWAAMGAAHALNRFGASGSVEVTLVNPSSFHVVRVRCYEADLDPIRVPLDRVLAPIGVKRLDGAVSAIDTQRRAVALRSSCGIGELRYDRLILAAGSALQRPAIPGFAEHSFDVDSYDGAARLERHIAALAGTGADAAGRWTAVVIGAGLVGLEIACELPARLKEARDRAGKAGQLVRVLLLDRAAEAGAGMGQAAATPLRAALKAAGVETRGGTTVAAVYAGGVELGSGERIAAETILCATGTRASPLAAALGVPLDGLGRVSVDACLRAEGVEGIFAAGDIASAAADDAGHRTVMSCQHARPMGRVAGYNAVCELLGREEERVAFSAPDYVTVLDLGPWGAVYTSGWDRAELVASGARAKAIKHEINSRRIYPPLDDRGAILEAGAPRVQPAPRSGTREYGGGKRLRAMSGDDAGARGATLHVDSSP</sequence>
<dbReference type="SUPFAM" id="SSF51905">
    <property type="entry name" value="FAD/NAD(P)-binding domain"/>
    <property type="match status" value="1"/>
</dbReference>
<comment type="caution">
    <text evidence="8">The sequence shown here is derived from an EMBL/GenBank/DDBJ whole genome shotgun (WGS) entry which is preliminary data.</text>
</comment>
<dbReference type="PRINTS" id="PR00368">
    <property type="entry name" value="FADPNR"/>
</dbReference>
<dbReference type="Proteomes" id="UP001526430">
    <property type="component" value="Unassembled WGS sequence"/>
</dbReference>
<evidence type="ECO:0000313" key="9">
    <source>
        <dbReference type="Proteomes" id="UP001526430"/>
    </source>
</evidence>
<evidence type="ECO:0000256" key="5">
    <source>
        <dbReference type="ARBA" id="ARBA00023002"/>
    </source>
</evidence>
<evidence type="ECO:0000256" key="4">
    <source>
        <dbReference type="ARBA" id="ARBA00022827"/>
    </source>
</evidence>
<dbReference type="EMBL" id="JAPFQI010000002">
    <property type="protein sequence ID" value="MCW8085270.1"/>
    <property type="molecule type" value="Genomic_DNA"/>
</dbReference>
<protein>
    <submittedName>
        <fullName evidence="8">FAD-dependent oxidoreductase</fullName>
    </submittedName>
</protein>